<feature type="transmembrane region" description="Helical" evidence="6">
    <location>
        <begin position="12"/>
        <end position="32"/>
    </location>
</feature>
<evidence type="ECO:0000256" key="1">
    <source>
        <dbReference type="ARBA" id="ARBA00004651"/>
    </source>
</evidence>
<feature type="transmembrane region" description="Helical" evidence="6">
    <location>
        <begin position="398"/>
        <end position="419"/>
    </location>
</feature>
<comment type="caution">
    <text evidence="7">The sequence shown here is derived from an EMBL/GenBank/DDBJ whole genome shotgun (WGS) entry which is preliminary data.</text>
</comment>
<proteinExistence type="predicted"/>
<dbReference type="Pfam" id="PF01943">
    <property type="entry name" value="Polysacc_synt"/>
    <property type="match status" value="1"/>
</dbReference>
<keyword evidence="5 6" id="KW-0472">Membrane</keyword>
<feature type="transmembrane region" description="Helical" evidence="6">
    <location>
        <begin position="227"/>
        <end position="244"/>
    </location>
</feature>
<reference evidence="8" key="1">
    <citation type="journal article" date="2019" name="Int. J. Syst. Evol. Microbiol.">
        <title>The Global Catalogue of Microorganisms (GCM) 10K type strain sequencing project: providing services to taxonomists for standard genome sequencing and annotation.</title>
        <authorList>
            <consortium name="The Broad Institute Genomics Platform"/>
            <consortium name="The Broad Institute Genome Sequencing Center for Infectious Disease"/>
            <person name="Wu L."/>
            <person name="Ma J."/>
        </authorList>
    </citation>
    <scope>NUCLEOTIDE SEQUENCE [LARGE SCALE GENOMIC DNA]</scope>
    <source>
        <strain evidence="8">CCUG 56752</strain>
    </source>
</reference>
<sequence>MSIYKKLFQNTFIYGVATVIPRMLSVILVPLYTGVLENTSFGDYSIIFSYFVIFNVILAYGMETAFFRFYNKEENKPQVVFTSTWSIIATTIGFVMLAYLFITSIQDFTRISLQNLKLIIWILALDALAIIPFAWLRANSRPVKFAVIKTINVAVNLGLNVFFLLYLKDLADSSTFFKSIYIANFEVSYIFISLIIASGLTLLLLTPFYSRIQFQFDWSLWRSMMKYALPVLVAGVAFSINEVVDRLFLERMLPEDIAKEQIGIYSACYKLGMFMTLFATAFRLGIEPFFFSHASSKNPKTAYAMITKYFVIVGTVILLFVIVFVDLFKVLLITDESYWEAMKIVPIILLANLFLGIYHNLSVWYKITDKTHYGAYISSIGAIFTIGINIWLIPLIGYVGSAIATLTAYGSMMLISYFIGQRHYAIPYKYGKMLIYLFVSILFSLISFYYFRENYVVGVLLLLFYCSGVFIYEKKEIYRLIKSN</sequence>
<dbReference type="InterPro" id="IPR050833">
    <property type="entry name" value="Poly_Biosynth_Transport"/>
</dbReference>
<feature type="transmembrane region" description="Helical" evidence="6">
    <location>
        <begin position="344"/>
        <end position="361"/>
    </location>
</feature>
<feature type="transmembrane region" description="Helical" evidence="6">
    <location>
        <begin position="118"/>
        <end position="136"/>
    </location>
</feature>
<dbReference type="InterPro" id="IPR002797">
    <property type="entry name" value="Polysacc_synth"/>
</dbReference>
<evidence type="ECO:0000256" key="4">
    <source>
        <dbReference type="ARBA" id="ARBA00022989"/>
    </source>
</evidence>
<protein>
    <submittedName>
        <fullName evidence="7">Lipopolysaccharide biosynthesis protein</fullName>
    </submittedName>
</protein>
<feature type="transmembrane region" description="Helical" evidence="6">
    <location>
        <begin position="373"/>
        <end position="392"/>
    </location>
</feature>
<organism evidence="7 8">
    <name type="scientific">Psychroflexus salinarum</name>
    <dbReference type="NCBI Taxonomy" id="546024"/>
    <lineage>
        <taxon>Bacteria</taxon>
        <taxon>Pseudomonadati</taxon>
        <taxon>Bacteroidota</taxon>
        <taxon>Flavobacteriia</taxon>
        <taxon>Flavobacteriales</taxon>
        <taxon>Flavobacteriaceae</taxon>
        <taxon>Psychroflexus</taxon>
    </lineage>
</organism>
<dbReference type="EMBL" id="JBHTIV010000005">
    <property type="protein sequence ID" value="MFD0931666.1"/>
    <property type="molecule type" value="Genomic_DNA"/>
</dbReference>
<dbReference type="Proteomes" id="UP001597049">
    <property type="component" value="Unassembled WGS sequence"/>
</dbReference>
<keyword evidence="2" id="KW-1003">Cell membrane</keyword>
<evidence type="ECO:0000313" key="7">
    <source>
        <dbReference type="EMBL" id="MFD0931666.1"/>
    </source>
</evidence>
<name>A0ABW3GM35_9FLAO</name>
<feature type="transmembrane region" description="Helical" evidence="6">
    <location>
        <begin position="148"/>
        <end position="167"/>
    </location>
</feature>
<feature type="transmembrane region" description="Helical" evidence="6">
    <location>
        <begin position="79"/>
        <end position="102"/>
    </location>
</feature>
<evidence type="ECO:0000256" key="6">
    <source>
        <dbReference type="SAM" id="Phobius"/>
    </source>
</evidence>
<evidence type="ECO:0000256" key="2">
    <source>
        <dbReference type="ARBA" id="ARBA00022475"/>
    </source>
</evidence>
<dbReference type="RefSeq" id="WP_379656996.1">
    <property type="nucleotide sequence ID" value="NZ_JBHTIV010000005.1"/>
</dbReference>
<feature type="transmembrane region" description="Helical" evidence="6">
    <location>
        <begin position="44"/>
        <end position="67"/>
    </location>
</feature>
<dbReference type="PANTHER" id="PTHR30250:SF11">
    <property type="entry name" value="O-ANTIGEN TRANSPORTER-RELATED"/>
    <property type="match status" value="1"/>
</dbReference>
<accession>A0ABW3GM35</accession>
<evidence type="ECO:0000313" key="8">
    <source>
        <dbReference type="Proteomes" id="UP001597049"/>
    </source>
</evidence>
<feature type="transmembrane region" description="Helical" evidence="6">
    <location>
        <begin position="455"/>
        <end position="472"/>
    </location>
</feature>
<feature type="transmembrane region" description="Helical" evidence="6">
    <location>
        <begin position="264"/>
        <end position="286"/>
    </location>
</feature>
<dbReference type="PANTHER" id="PTHR30250">
    <property type="entry name" value="PST FAMILY PREDICTED COLANIC ACID TRANSPORTER"/>
    <property type="match status" value="1"/>
</dbReference>
<gene>
    <name evidence="7" type="ORF">ACFQ0R_03535</name>
</gene>
<keyword evidence="4 6" id="KW-1133">Transmembrane helix</keyword>
<keyword evidence="3 6" id="KW-0812">Transmembrane</keyword>
<comment type="subcellular location">
    <subcellularLocation>
        <location evidence="1">Cell membrane</location>
        <topology evidence="1">Multi-pass membrane protein</topology>
    </subcellularLocation>
</comment>
<evidence type="ECO:0000256" key="5">
    <source>
        <dbReference type="ARBA" id="ARBA00023136"/>
    </source>
</evidence>
<keyword evidence="8" id="KW-1185">Reference proteome</keyword>
<feature type="transmembrane region" description="Helical" evidence="6">
    <location>
        <begin position="306"/>
        <end position="332"/>
    </location>
</feature>
<feature type="transmembrane region" description="Helical" evidence="6">
    <location>
        <begin position="187"/>
        <end position="206"/>
    </location>
</feature>
<evidence type="ECO:0000256" key="3">
    <source>
        <dbReference type="ARBA" id="ARBA00022692"/>
    </source>
</evidence>
<feature type="transmembrane region" description="Helical" evidence="6">
    <location>
        <begin position="431"/>
        <end position="449"/>
    </location>
</feature>